<feature type="domain" description="C2H2-type" evidence="9">
    <location>
        <begin position="68"/>
        <end position="95"/>
    </location>
</feature>
<sequence length="126" mass="14852">MRTCHDSPSPKQTKTITPKKVVQNTKRRVSSSSNVPKKKFKCDECGKKFVTRKSMLQHSRVHSDVREFECVWCGMQFKWRSNLLRHMKNHSLDKKHKCHKCGKGFSRKSHLAQHFSIHHPGMKKRL</sequence>
<evidence type="ECO:0000256" key="8">
    <source>
        <dbReference type="SAM" id="MobiDB-lite"/>
    </source>
</evidence>
<accession>A0A5B7H225</accession>
<comment type="subcellular location">
    <subcellularLocation>
        <location evidence="1">Nucleus</location>
    </subcellularLocation>
</comment>
<dbReference type="Proteomes" id="UP000324222">
    <property type="component" value="Unassembled WGS sequence"/>
</dbReference>
<keyword evidence="11" id="KW-1185">Reference proteome</keyword>
<dbReference type="Pfam" id="PF00096">
    <property type="entry name" value="zf-C2H2"/>
    <property type="match status" value="3"/>
</dbReference>
<evidence type="ECO:0000256" key="1">
    <source>
        <dbReference type="ARBA" id="ARBA00004123"/>
    </source>
</evidence>
<dbReference type="InterPro" id="IPR013087">
    <property type="entry name" value="Znf_C2H2_type"/>
</dbReference>
<evidence type="ECO:0000256" key="7">
    <source>
        <dbReference type="PROSITE-ProRule" id="PRU00042"/>
    </source>
</evidence>
<reference evidence="10 11" key="1">
    <citation type="submission" date="2019-05" db="EMBL/GenBank/DDBJ databases">
        <title>Another draft genome of Portunus trituberculatus and its Hox gene families provides insights of decapod evolution.</title>
        <authorList>
            <person name="Jeong J.-H."/>
            <person name="Song I."/>
            <person name="Kim S."/>
            <person name="Choi T."/>
            <person name="Kim D."/>
            <person name="Ryu S."/>
            <person name="Kim W."/>
        </authorList>
    </citation>
    <scope>NUCLEOTIDE SEQUENCE [LARGE SCALE GENOMIC DNA]</scope>
    <source>
        <tissue evidence="10">Muscle</tissue>
    </source>
</reference>
<dbReference type="FunFam" id="3.30.160.60:FF:000100">
    <property type="entry name" value="Zinc finger 45-like"/>
    <property type="match status" value="2"/>
</dbReference>
<keyword evidence="4 7" id="KW-0863">Zinc-finger</keyword>
<dbReference type="PROSITE" id="PS50157">
    <property type="entry name" value="ZINC_FINGER_C2H2_2"/>
    <property type="match status" value="3"/>
</dbReference>
<feature type="domain" description="C2H2-type" evidence="9">
    <location>
        <begin position="96"/>
        <end position="124"/>
    </location>
</feature>
<name>A0A5B7H225_PORTR</name>
<dbReference type="Gene3D" id="3.30.160.60">
    <property type="entry name" value="Classic Zinc Finger"/>
    <property type="match status" value="3"/>
</dbReference>
<evidence type="ECO:0000256" key="2">
    <source>
        <dbReference type="ARBA" id="ARBA00022723"/>
    </source>
</evidence>
<dbReference type="GO" id="GO:0000981">
    <property type="term" value="F:DNA-binding transcription factor activity, RNA polymerase II-specific"/>
    <property type="evidence" value="ECO:0007669"/>
    <property type="project" value="TreeGrafter"/>
</dbReference>
<dbReference type="GO" id="GO:0008270">
    <property type="term" value="F:zinc ion binding"/>
    <property type="evidence" value="ECO:0007669"/>
    <property type="project" value="UniProtKB-KW"/>
</dbReference>
<dbReference type="OrthoDB" id="6342134at2759"/>
<evidence type="ECO:0000259" key="9">
    <source>
        <dbReference type="PROSITE" id="PS50157"/>
    </source>
</evidence>
<protein>
    <submittedName>
        <fullName evidence="10">Zinc finger protein 283</fullName>
    </submittedName>
</protein>
<evidence type="ECO:0000313" key="10">
    <source>
        <dbReference type="EMBL" id="MPC62884.1"/>
    </source>
</evidence>
<dbReference type="EMBL" id="VSRR010020158">
    <property type="protein sequence ID" value="MPC62884.1"/>
    <property type="molecule type" value="Genomic_DNA"/>
</dbReference>
<keyword evidence="6" id="KW-0539">Nucleus</keyword>
<gene>
    <name evidence="10" type="primary">ZNF283</name>
    <name evidence="10" type="ORF">E2C01_056974</name>
</gene>
<organism evidence="10 11">
    <name type="scientific">Portunus trituberculatus</name>
    <name type="common">Swimming crab</name>
    <name type="synonym">Neptunus trituberculatus</name>
    <dbReference type="NCBI Taxonomy" id="210409"/>
    <lineage>
        <taxon>Eukaryota</taxon>
        <taxon>Metazoa</taxon>
        <taxon>Ecdysozoa</taxon>
        <taxon>Arthropoda</taxon>
        <taxon>Crustacea</taxon>
        <taxon>Multicrustacea</taxon>
        <taxon>Malacostraca</taxon>
        <taxon>Eumalacostraca</taxon>
        <taxon>Eucarida</taxon>
        <taxon>Decapoda</taxon>
        <taxon>Pleocyemata</taxon>
        <taxon>Brachyura</taxon>
        <taxon>Eubrachyura</taxon>
        <taxon>Portunoidea</taxon>
        <taxon>Portunidae</taxon>
        <taxon>Portuninae</taxon>
        <taxon>Portunus</taxon>
    </lineage>
</organism>
<evidence type="ECO:0000256" key="5">
    <source>
        <dbReference type="ARBA" id="ARBA00022833"/>
    </source>
</evidence>
<dbReference type="SUPFAM" id="SSF57667">
    <property type="entry name" value="beta-beta-alpha zinc fingers"/>
    <property type="match status" value="2"/>
</dbReference>
<dbReference type="FunFam" id="3.30.160.60:FF:001397">
    <property type="entry name" value="Datilografo, isoform A"/>
    <property type="match status" value="1"/>
</dbReference>
<dbReference type="SMART" id="SM00355">
    <property type="entry name" value="ZnF_C2H2"/>
    <property type="match status" value="3"/>
</dbReference>
<dbReference type="PANTHER" id="PTHR24394:SF29">
    <property type="entry name" value="MYONEURIN"/>
    <property type="match status" value="1"/>
</dbReference>
<evidence type="ECO:0000256" key="6">
    <source>
        <dbReference type="ARBA" id="ARBA00023242"/>
    </source>
</evidence>
<feature type="region of interest" description="Disordered" evidence="8">
    <location>
        <begin position="1"/>
        <end position="36"/>
    </location>
</feature>
<comment type="caution">
    <text evidence="10">The sequence shown here is derived from an EMBL/GenBank/DDBJ whole genome shotgun (WGS) entry which is preliminary data.</text>
</comment>
<dbReference type="AlphaFoldDB" id="A0A5B7H225"/>
<evidence type="ECO:0000256" key="4">
    <source>
        <dbReference type="ARBA" id="ARBA00022771"/>
    </source>
</evidence>
<dbReference type="InterPro" id="IPR036236">
    <property type="entry name" value="Znf_C2H2_sf"/>
</dbReference>
<keyword evidence="5" id="KW-0862">Zinc</keyword>
<keyword evidence="3" id="KW-0677">Repeat</keyword>
<dbReference type="PANTHER" id="PTHR24394">
    <property type="entry name" value="ZINC FINGER PROTEIN"/>
    <property type="match status" value="1"/>
</dbReference>
<dbReference type="PROSITE" id="PS00028">
    <property type="entry name" value="ZINC_FINGER_C2H2_1"/>
    <property type="match status" value="3"/>
</dbReference>
<dbReference type="GO" id="GO:0005634">
    <property type="term" value="C:nucleus"/>
    <property type="evidence" value="ECO:0007669"/>
    <property type="project" value="UniProtKB-SubCell"/>
</dbReference>
<keyword evidence="2" id="KW-0479">Metal-binding</keyword>
<feature type="domain" description="C2H2-type" evidence="9">
    <location>
        <begin position="40"/>
        <end position="67"/>
    </location>
</feature>
<proteinExistence type="predicted"/>
<evidence type="ECO:0000313" key="11">
    <source>
        <dbReference type="Proteomes" id="UP000324222"/>
    </source>
</evidence>
<evidence type="ECO:0000256" key="3">
    <source>
        <dbReference type="ARBA" id="ARBA00022737"/>
    </source>
</evidence>